<comment type="caution">
    <text evidence="2">The sequence shown here is derived from an EMBL/GenBank/DDBJ whole genome shotgun (WGS) entry which is preliminary data.</text>
</comment>
<name>A0ABN3WIC2_9ACTN</name>
<keyword evidence="3" id="KW-1185">Reference proteome</keyword>
<feature type="compositionally biased region" description="Basic residues" evidence="1">
    <location>
        <begin position="307"/>
        <end position="317"/>
    </location>
</feature>
<dbReference type="InterPro" id="IPR001646">
    <property type="entry name" value="5peptide_repeat"/>
</dbReference>
<dbReference type="Pfam" id="PF00805">
    <property type="entry name" value="Pentapeptide"/>
    <property type="match status" value="1"/>
</dbReference>
<evidence type="ECO:0000313" key="2">
    <source>
        <dbReference type="EMBL" id="GAA2915570.1"/>
    </source>
</evidence>
<feature type="region of interest" description="Disordered" evidence="1">
    <location>
        <begin position="266"/>
        <end position="317"/>
    </location>
</feature>
<accession>A0ABN3WIC2</accession>
<dbReference type="PANTHER" id="PTHR14136:SF17">
    <property type="entry name" value="BTB_POZ DOMAIN-CONTAINING PROTEIN KCTD9"/>
    <property type="match status" value="1"/>
</dbReference>
<dbReference type="PANTHER" id="PTHR14136">
    <property type="entry name" value="BTB_POZ DOMAIN-CONTAINING PROTEIN KCTD9"/>
    <property type="match status" value="1"/>
</dbReference>
<dbReference type="Gene3D" id="2.160.20.80">
    <property type="entry name" value="E3 ubiquitin-protein ligase SopA"/>
    <property type="match status" value="1"/>
</dbReference>
<dbReference type="EMBL" id="BAAAVI010000153">
    <property type="protein sequence ID" value="GAA2915570.1"/>
    <property type="molecule type" value="Genomic_DNA"/>
</dbReference>
<proteinExistence type="predicted"/>
<dbReference type="Proteomes" id="UP001500831">
    <property type="component" value="Unassembled WGS sequence"/>
</dbReference>
<gene>
    <name evidence="2" type="ORF">GCM10010517_81640</name>
</gene>
<dbReference type="InterPro" id="IPR051082">
    <property type="entry name" value="Pentapeptide-BTB/POZ_domain"/>
</dbReference>
<feature type="compositionally biased region" description="Low complexity" evidence="1">
    <location>
        <begin position="284"/>
        <end position="306"/>
    </location>
</feature>
<reference evidence="2 3" key="1">
    <citation type="journal article" date="2019" name="Int. J. Syst. Evol. Microbiol.">
        <title>The Global Catalogue of Microorganisms (GCM) 10K type strain sequencing project: providing services to taxonomists for standard genome sequencing and annotation.</title>
        <authorList>
            <consortium name="The Broad Institute Genomics Platform"/>
            <consortium name="The Broad Institute Genome Sequencing Center for Infectious Disease"/>
            <person name="Wu L."/>
            <person name="Ma J."/>
        </authorList>
    </citation>
    <scope>NUCLEOTIDE SEQUENCE [LARGE SCALE GENOMIC DNA]</scope>
    <source>
        <strain evidence="2 3">JCM 6242</strain>
    </source>
</reference>
<evidence type="ECO:0000313" key="3">
    <source>
        <dbReference type="Proteomes" id="UP001500831"/>
    </source>
</evidence>
<sequence length="317" mass="34066">MSESHDHAAPLPGAGRPGLRADCERCFGLCCVVPAFTASADFAVDKAAGQACPNLQQDFRCGIHRDLRQRGFPGCTVYDCFGAGQQVSQVTFGGQDWRRAPHTAKQMFEVFPIMRHLHELLWYLTEALTMPPARPLHGELRRALDEIDALTRTGPDALADVDVAARRRDVNVLLQRASELVRARVPRGRTNRRAEQRGADLIGANLRGADLRGANLRGAYLIGTDLRGADLGVADLTGADLRGADLRGADLSESIFLTQSQLDAAKGDATTKVPPSLAHPAHWAPSGTPHAGPAASGGAAPRNRAPVSRRSRRNTGR</sequence>
<protein>
    <submittedName>
        <fullName evidence="2">Pentapeptide repeat-containing protein</fullName>
    </submittedName>
</protein>
<dbReference type="SUPFAM" id="SSF141571">
    <property type="entry name" value="Pentapeptide repeat-like"/>
    <property type="match status" value="1"/>
</dbReference>
<dbReference type="RefSeq" id="WP_344982330.1">
    <property type="nucleotide sequence ID" value="NZ_BAAAVI010000153.1"/>
</dbReference>
<organism evidence="2 3">
    <name type="scientific">Streptosporangium fragile</name>
    <dbReference type="NCBI Taxonomy" id="46186"/>
    <lineage>
        <taxon>Bacteria</taxon>
        <taxon>Bacillati</taxon>
        <taxon>Actinomycetota</taxon>
        <taxon>Actinomycetes</taxon>
        <taxon>Streptosporangiales</taxon>
        <taxon>Streptosporangiaceae</taxon>
        <taxon>Streptosporangium</taxon>
    </lineage>
</organism>
<evidence type="ECO:0000256" key="1">
    <source>
        <dbReference type="SAM" id="MobiDB-lite"/>
    </source>
</evidence>